<evidence type="ECO:0000313" key="1">
    <source>
        <dbReference type="EMBL" id="VDN46036.1"/>
    </source>
</evidence>
<evidence type="ECO:0000313" key="2">
    <source>
        <dbReference type="Proteomes" id="UP000279029"/>
    </source>
</evidence>
<accession>A0A3P7RSQ0</accession>
<reference evidence="1 2" key="1">
    <citation type="submission" date="2018-09" db="EMBL/GenBank/DDBJ databases">
        <authorList>
            <person name="Postec A."/>
        </authorList>
    </citation>
    <scope>NUCLEOTIDE SEQUENCE [LARGE SCALE GENOMIC DNA]</scope>
    <source>
        <strain evidence="1">70B-A</strain>
    </source>
</reference>
<gene>
    <name evidence="1" type="ORF">PATL70BA_0193</name>
</gene>
<dbReference type="EMBL" id="LR130778">
    <property type="protein sequence ID" value="VDN46036.1"/>
    <property type="molecule type" value="Genomic_DNA"/>
</dbReference>
<dbReference type="KEGG" id="cbar:PATL70BA_0193"/>
<proteinExistence type="predicted"/>
<name>A0A3P7RSQ0_9FIRM</name>
<keyword evidence="2" id="KW-1185">Reference proteome</keyword>
<sequence>MWVRLPLSAFIQVFIDLGLFNYMRHIRLFKKLNKV</sequence>
<organism evidence="1 2">
    <name type="scientific">Petrocella atlantisensis</name>
    <dbReference type="NCBI Taxonomy" id="2173034"/>
    <lineage>
        <taxon>Bacteria</taxon>
        <taxon>Bacillati</taxon>
        <taxon>Bacillota</taxon>
        <taxon>Clostridia</taxon>
        <taxon>Lachnospirales</taxon>
        <taxon>Vallitaleaceae</taxon>
        <taxon>Petrocella</taxon>
    </lineage>
</organism>
<dbReference type="Proteomes" id="UP000279029">
    <property type="component" value="Chromosome"/>
</dbReference>
<dbReference type="AlphaFoldDB" id="A0A3P7RSQ0"/>
<protein>
    <submittedName>
        <fullName evidence="1">Uncharacterized protein</fullName>
    </submittedName>
</protein>